<organism evidence="1 2">
    <name type="scientific">Babesia divergens</name>
    <dbReference type="NCBI Taxonomy" id="32595"/>
    <lineage>
        <taxon>Eukaryota</taxon>
        <taxon>Sar</taxon>
        <taxon>Alveolata</taxon>
        <taxon>Apicomplexa</taxon>
        <taxon>Aconoidasida</taxon>
        <taxon>Piroplasmida</taxon>
        <taxon>Babesiidae</taxon>
        <taxon>Babesia</taxon>
    </lineage>
</organism>
<dbReference type="EMBL" id="JAHBMH010000076">
    <property type="protein sequence ID" value="KAK1932187.1"/>
    <property type="molecule type" value="Genomic_DNA"/>
</dbReference>
<evidence type="ECO:0000313" key="2">
    <source>
        <dbReference type="Proteomes" id="UP001195914"/>
    </source>
</evidence>
<proteinExistence type="predicted"/>
<dbReference type="AlphaFoldDB" id="A0AAD9G5H9"/>
<name>A0AAD9G5H9_BABDI</name>
<dbReference type="Proteomes" id="UP001195914">
    <property type="component" value="Unassembled WGS sequence"/>
</dbReference>
<evidence type="ECO:0000313" key="1">
    <source>
        <dbReference type="EMBL" id="KAK1932187.1"/>
    </source>
</evidence>
<accession>A0AAD9G5H9</accession>
<reference evidence="1" key="2">
    <citation type="submission" date="2021-05" db="EMBL/GenBank/DDBJ databases">
        <authorList>
            <person name="Pain A."/>
        </authorList>
    </citation>
    <scope>NUCLEOTIDE SEQUENCE</scope>
    <source>
        <strain evidence="1">1802A</strain>
    </source>
</reference>
<reference evidence="1" key="1">
    <citation type="journal article" date="2014" name="Nucleic Acids Res.">
        <title>The evolutionary dynamics of variant antigen genes in Babesia reveal a history of genomic innovation underlying host-parasite interaction.</title>
        <authorList>
            <person name="Jackson A.P."/>
            <person name="Otto T.D."/>
            <person name="Darby A."/>
            <person name="Ramaprasad A."/>
            <person name="Xia D."/>
            <person name="Echaide I.E."/>
            <person name="Farber M."/>
            <person name="Gahlot S."/>
            <person name="Gamble J."/>
            <person name="Gupta D."/>
            <person name="Gupta Y."/>
            <person name="Jackson L."/>
            <person name="Malandrin L."/>
            <person name="Malas T.B."/>
            <person name="Moussa E."/>
            <person name="Nair M."/>
            <person name="Reid A.J."/>
            <person name="Sanders M."/>
            <person name="Sharma J."/>
            <person name="Tracey A."/>
            <person name="Quail M.A."/>
            <person name="Weir W."/>
            <person name="Wastling J.M."/>
            <person name="Hall N."/>
            <person name="Willadsen P."/>
            <person name="Lingelbach K."/>
            <person name="Shiels B."/>
            <person name="Tait A."/>
            <person name="Berriman M."/>
            <person name="Allred D.R."/>
            <person name="Pain A."/>
        </authorList>
    </citation>
    <scope>NUCLEOTIDE SEQUENCE</scope>
    <source>
        <strain evidence="1">1802A</strain>
    </source>
</reference>
<gene>
    <name evidence="1" type="ORF">X943_002988</name>
</gene>
<keyword evidence="2" id="KW-1185">Reference proteome</keyword>
<sequence length="173" mass="19234">MADGRETCVVGFMSALSERKQKFFEFTPDPIQLFKISRHMLLKIRKLRATTGVDLIAEGPYKENGMPKQGIIPGTKKHQIKKNLLEGCGGVMLKDLLNRVGNFTAFFVGKTLRVMEPSLDKAGAGTFHVIKPILEVNFRSISMSTSIVIRSITLLVMPLASLECTLQTLITHE</sequence>
<protein>
    <submittedName>
        <fullName evidence="1">Uncharacterized protein</fullName>
    </submittedName>
</protein>
<comment type="caution">
    <text evidence="1">The sequence shown here is derived from an EMBL/GenBank/DDBJ whole genome shotgun (WGS) entry which is preliminary data.</text>
</comment>